<evidence type="ECO:0000313" key="2">
    <source>
        <dbReference type="Proteomes" id="UP001521137"/>
    </source>
</evidence>
<keyword evidence="2" id="KW-1185">Reference proteome</keyword>
<reference evidence="1 2" key="1">
    <citation type="submission" date="2022-01" db="EMBL/GenBank/DDBJ databases">
        <title>Paraglaciecola sp. G1-23.</title>
        <authorList>
            <person name="Jin M.S."/>
            <person name="Han D.M."/>
            <person name="Kim H.M."/>
            <person name="Jeon C.O."/>
        </authorList>
    </citation>
    <scope>NUCLEOTIDE SEQUENCE [LARGE SCALE GENOMIC DNA]</scope>
    <source>
        <strain evidence="1 2">G1-23</strain>
    </source>
</reference>
<protein>
    <submittedName>
        <fullName evidence="1">Uncharacterized protein</fullName>
    </submittedName>
</protein>
<dbReference type="Proteomes" id="UP001521137">
    <property type="component" value="Unassembled WGS sequence"/>
</dbReference>
<name>A0ABS9D6X3_9ALTE</name>
<organism evidence="1 2">
    <name type="scientific">Paraglaciecola algarum</name>
    <dbReference type="NCBI Taxonomy" id="3050085"/>
    <lineage>
        <taxon>Bacteria</taxon>
        <taxon>Pseudomonadati</taxon>
        <taxon>Pseudomonadota</taxon>
        <taxon>Gammaproteobacteria</taxon>
        <taxon>Alteromonadales</taxon>
        <taxon>Alteromonadaceae</taxon>
        <taxon>Paraglaciecola</taxon>
    </lineage>
</organism>
<dbReference type="EMBL" id="JAKGAS010000005">
    <property type="protein sequence ID" value="MCF2948520.1"/>
    <property type="molecule type" value="Genomic_DNA"/>
</dbReference>
<accession>A0ABS9D6X3</accession>
<evidence type="ECO:0000313" key="1">
    <source>
        <dbReference type="EMBL" id="MCF2948520.1"/>
    </source>
</evidence>
<dbReference type="RefSeq" id="WP_235312373.1">
    <property type="nucleotide sequence ID" value="NZ_JAKGAS010000005.1"/>
</dbReference>
<gene>
    <name evidence="1" type="ORF">L0668_10415</name>
</gene>
<comment type="caution">
    <text evidence="1">The sequence shown here is derived from an EMBL/GenBank/DDBJ whole genome shotgun (WGS) entry which is preliminary data.</text>
</comment>
<sequence>MLIPSSKQVDIFSDDQRQLHFAELCNALYERELSSLSQQKINNITLLQRKLGGLKHHVKRAADGLLEKESPLQLDVHNASWQAKQAAKCMANKFDADKTEQWFFDHIQIGRCIPIHVDTLGAEHIELDSVDRIDFDQAKLHANKFGWFAFNGEFLEESPRQIEVLDAKLLKPTKAVLTAACCGHHWNHKGKSQPRALSLRELMLSLSINWKTFK</sequence>
<proteinExistence type="predicted"/>